<comment type="caution">
    <text evidence="1">The sequence shown here is derived from an EMBL/GenBank/DDBJ whole genome shotgun (WGS) entry which is preliminary data.</text>
</comment>
<dbReference type="EMBL" id="JAWDJW010009603">
    <property type="protein sequence ID" value="KAK3058417.1"/>
    <property type="molecule type" value="Genomic_DNA"/>
</dbReference>
<proteinExistence type="predicted"/>
<keyword evidence="2" id="KW-1185">Reference proteome</keyword>
<name>A0ACC3CYU6_9PEZI</name>
<reference evidence="1" key="1">
    <citation type="submission" date="2024-09" db="EMBL/GenBank/DDBJ databases">
        <title>Black Yeasts Isolated from many extreme environments.</title>
        <authorList>
            <person name="Coleine C."/>
            <person name="Stajich J.E."/>
            <person name="Selbmann L."/>
        </authorList>
    </citation>
    <scope>NUCLEOTIDE SEQUENCE</scope>
    <source>
        <strain evidence="1">CCFEE 5737</strain>
    </source>
</reference>
<evidence type="ECO:0000313" key="2">
    <source>
        <dbReference type="Proteomes" id="UP001186974"/>
    </source>
</evidence>
<evidence type="ECO:0000313" key="1">
    <source>
        <dbReference type="EMBL" id="KAK3058417.1"/>
    </source>
</evidence>
<protein>
    <submittedName>
        <fullName evidence="1">Uncharacterized protein</fullName>
    </submittedName>
</protein>
<sequence>MLRDNTVRDVSVTLFGKAYDSPLLMAPIGVQSIFHTDAETGAAKAAAEIGIPYILSTASTRTIEAVAEASGEGSKRWFQLYWPQDDDITVSLLQRARKAGYEVLVVTLDTWSLAWRPWDLDNAYLPFVHGVGNTVGTSDPVFRRKFSERNGGMAVEDDIVRASSEWSADVFSGKAHTWEELKVLKENWDGPIVLKGIQHPEDAVKAWEAGMDGIVVSNHGGRQLDGAVGSLDMLPEIVEAVGDKMTVLFDSGIRTGADVIKALCLGAKAVLVGRPWVYGLAIAGQDGARDVLRGILADLDQSMGLAGINNVEECTVKCVRKITYPGDRASSN</sequence>
<dbReference type="Proteomes" id="UP001186974">
    <property type="component" value="Unassembled WGS sequence"/>
</dbReference>
<organism evidence="1 2">
    <name type="scientific">Coniosporium uncinatum</name>
    <dbReference type="NCBI Taxonomy" id="93489"/>
    <lineage>
        <taxon>Eukaryota</taxon>
        <taxon>Fungi</taxon>
        <taxon>Dikarya</taxon>
        <taxon>Ascomycota</taxon>
        <taxon>Pezizomycotina</taxon>
        <taxon>Dothideomycetes</taxon>
        <taxon>Dothideomycetes incertae sedis</taxon>
        <taxon>Coniosporium</taxon>
    </lineage>
</organism>
<accession>A0ACC3CYU6</accession>
<gene>
    <name evidence="1" type="ORF">LTS18_011337</name>
</gene>